<dbReference type="PANTHER" id="PTHR22981">
    <property type="entry name" value="3-HYDROXYISOBUTYRATE DEHYDROGENASE-RELATED"/>
    <property type="match status" value="1"/>
</dbReference>
<dbReference type="Gene3D" id="3.40.50.720">
    <property type="entry name" value="NAD(P)-binding Rossmann-like Domain"/>
    <property type="match status" value="1"/>
</dbReference>
<dbReference type="Pfam" id="PF14833">
    <property type="entry name" value="NAD_binding_11"/>
    <property type="match status" value="1"/>
</dbReference>
<dbReference type="InterPro" id="IPR006115">
    <property type="entry name" value="6PGDH_NADP-bd"/>
</dbReference>
<dbReference type="PANTHER" id="PTHR22981:SF7">
    <property type="entry name" value="3-HYDROXYISOBUTYRATE DEHYDROGENASE, MITOCHONDRIAL"/>
    <property type="match status" value="1"/>
</dbReference>
<dbReference type="InterPro" id="IPR029154">
    <property type="entry name" value="HIBADH-like_NADP-bd"/>
</dbReference>
<keyword evidence="4 5" id="KW-0520">NAD</keyword>
<dbReference type="Proteomes" id="UP001597380">
    <property type="component" value="Unassembled WGS sequence"/>
</dbReference>
<comment type="similarity">
    <text evidence="1 5">Belongs to the HIBADH-related family.</text>
</comment>
<dbReference type="SUPFAM" id="SSF51735">
    <property type="entry name" value="NAD(P)-binding Rossmann-fold domains"/>
    <property type="match status" value="1"/>
</dbReference>
<dbReference type="SUPFAM" id="SSF48179">
    <property type="entry name" value="6-phosphogluconate dehydrogenase C-terminal domain-like"/>
    <property type="match status" value="1"/>
</dbReference>
<dbReference type="Pfam" id="PF03446">
    <property type="entry name" value="NAD_binding_2"/>
    <property type="match status" value="1"/>
</dbReference>
<keyword evidence="3 5" id="KW-0560">Oxidoreductase</keyword>
<dbReference type="Gene3D" id="1.10.1040.10">
    <property type="entry name" value="N-(1-d-carboxylethyl)-l-norvaline Dehydrogenase, domain 2"/>
    <property type="match status" value="1"/>
</dbReference>
<evidence type="ECO:0000259" key="6">
    <source>
        <dbReference type="Pfam" id="PF03446"/>
    </source>
</evidence>
<dbReference type="NCBIfam" id="TIGR01692">
    <property type="entry name" value="HIBADH"/>
    <property type="match status" value="1"/>
</dbReference>
<evidence type="ECO:0000313" key="8">
    <source>
        <dbReference type="EMBL" id="MFD2095461.1"/>
    </source>
</evidence>
<comment type="catalytic activity">
    <reaction evidence="5">
        <text>3-hydroxy-2-methylpropanoate + NAD(+) = 2-methyl-3-oxopropanoate + NADH + H(+)</text>
        <dbReference type="Rhea" id="RHEA:17681"/>
        <dbReference type="ChEBI" id="CHEBI:11805"/>
        <dbReference type="ChEBI" id="CHEBI:15378"/>
        <dbReference type="ChEBI" id="CHEBI:57540"/>
        <dbReference type="ChEBI" id="CHEBI:57700"/>
        <dbReference type="ChEBI" id="CHEBI:57945"/>
        <dbReference type="EC" id="1.1.1.31"/>
    </reaction>
</comment>
<feature type="domain" description="6-phosphogluconate dehydrogenase NADP-binding" evidence="6">
    <location>
        <begin position="4"/>
        <end position="163"/>
    </location>
</feature>
<dbReference type="InterPro" id="IPR013328">
    <property type="entry name" value="6PGD_dom2"/>
</dbReference>
<dbReference type="EC" id="1.1.1.31" evidence="5"/>
<comment type="caution">
    <text evidence="8">The sequence shown here is derived from an EMBL/GenBank/DDBJ whole genome shotgun (WGS) entry which is preliminary data.</text>
</comment>
<name>A0ABW4XIV3_9GAMM</name>
<evidence type="ECO:0000256" key="2">
    <source>
        <dbReference type="ARBA" id="ARBA00022456"/>
    </source>
</evidence>
<proteinExistence type="inferred from homology"/>
<protein>
    <recommendedName>
        <fullName evidence="5">3-hydroxyisobutyrate dehydrogenase</fullName>
        <shortName evidence="5">HIBADH</shortName>
        <ecNumber evidence="5">1.1.1.31</ecNumber>
    </recommendedName>
</protein>
<evidence type="ECO:0000259" key="7">
    <source>
        <dbReference type="Pfam" id="PF14833"/>
    </source>
</evidence>
<dbReference type="PROSITE" id="PS00895">
    <property type="entry name" value="3_HYDROXYISOBUT_DH"/>
    <property type="match status" value="1"/>
</dbReference>
<dbReference type="InterPro" id="IPR036291">
    <property type="entry name" value="NAD(P)-bd_dom_sf"/>
</dbReference>
<accession>A0ABW4XIV3</accession>
<evidence type="ECO:0000256" key="4">
    <source>
        <dbReference type="ARBA" id="ARBA00023027"/>
    </source>
</evidence>
<dbReference type="PIRSF" id="PIRSF000103">
    <property type="entry name" value="HIBADH"/>
    <property type="match status" value="1"/>
</dbReference>
<dbReference type="GO" id="GO:0008442">
    <property type="term" value="F:3-hydroxyisobutyrate dehydrogenase activity"/>
    <property type="evidence" value="ECO:0007669"/>
    <property type="project" value="UniProtKB-EC"/>
</dbReference>
<keyword evidence="2 5" id="KW-0101">Branched-chain amino acid catabolism</keyword>
<sequence>MSAIGFIGLGNMGLPMAKNLLAAGHQVTVFDLNAAAMAEAEQAGARVAESAQALVKGEALVITMLPGDPQVLNLYLSGDQGLLAHADKNTLFVDCSTISAEAAKQVSTTAKSMGVKMIDAPVSGGVAGAAAGTLTFMVGGDDDAFAVASPYLEAMGANIFHAGQAVGAGQIAKACNNMLLAALMIGTSEALQLGADNGLDVGVLTDIIKQSSGDNWVLHKYHPWPEQMPQAPASNNYNPGFMVKLMSKDLGLAMSAALKSNTPTPLGAMARNIYRQHELSGWSERDFSSILTTLKAKQQ</sequence>
<evidence type="ECO:0000256" key="3">
    <source>
        <dbReference type="ARBA" id="ARBA00023002"/>
    </source>
</evidence>
<dbReference type="InterPro" id="IPR002204">
    <property type="entry name" value="3-OH-isobutyrate_DH-rel_CS"/>
</dbReference>
<dbReference type="RefSeq" id="WP_345338630.1">
    <property type="nucleotide sequence ID" value="NZ_BAABLI010000006.1"/>
</dbReference>
<gene>
    <name evidence="8" type="primary">mmsB</name>
    <name evidence="8" type="ORF">ACFSJ3_05635</name>
</gene>
<dbReference type="InterPro" id="IPR008927">
    <property type="entry name" value="6-PGluconate_DH-like_C_sf"/>
</dbReference>
<organism evidence="8 9">
    <name type="scientific">Corallincola platygyrae</name>
    <dbReference type="NCBI Taxonomy" id="1193278"/>
    <lineage>
        <taxon>Bacteria</taxon>
        <taxon>Pseudomonadati</taxon>
        <taxon>Pseudomonadota</taxon>
        <taxon>Gammaproteobacteria</taxon>
        <taxon>Alteromonadales</taxon>
        <taxon>Psychromonadaceae</taxon>
        <taxon>Corallincola</taxon>
    </lineage>
</organism>
<evidence type="ECO:0000256" key="1">
    <source>
        <dbReference type="ARBA" id="ARBA00009080"/>
    </source>
</evidence>
<dbReference type="InterPro" id="IPR015815">
    <property type="entry name" value="HIBADH-related"/>
</dbReference>
<dbReference type="EMBL" id="JBHUHT010000009">
    <property type="protein sequence ID" value="MFD2095461.1"/>
    <property type="molecule type" value="Genomic_DNA"/>
</dbReference>
<dbReference type="InterPro" id="IPR011548">
    <property type="entry name" value="HIBADH"/>
</dbReference>
<evidence type="ECO:0000256" key="5">
    <source>
        <dbReference type="RuleBase" id="RU910714"/>
    </source>
</evidence>
<keyword evidence="9" id="KW-1185">Reference proteome</keyword>
<evidence type="ECO:0000313" key="9">
    <source>
        <dbReference type="Proteomes" id="UP001597380"/>
    </source>
</evidence>
<feature type="domain" description="3-hydroxyisobutyrate dehydrogenase-like NAD-binding" evidence="7">
    <location>
        <begin position="167"/>
        <end position="292"/>
    </location>
</feature>
<reference evidence="9" key="1">
    <citation type="journal article" date="2019" name="Int. J. Syst. Evol. Microbiol.">
        <title>The Global Catalogue of Microorganisms (GCM) 10K type strain sequencing project: providing services to taxonomists for standard genome sequencing and annotation.</title>
        <authorList>
            <consortium name="The Broad Institute Genomics Platform"/>
            <consortium name="The Broad Institute Genome Sequencing Center for Infectious Disease"/>
            <person name="Wu L."/>
            <person name="Ma J."/>
        </authorList>
    </citation>
    <scope>NUCLEOTIDE SEQUENCE [LARGE SCALE GENOMIC DNA]</scope>
    <source>
        <strain evidence="9">CGMCC 1.10992</strain>
    </source>
</reference>
<comment type="pathway">
    <text evidence="5">Amino-acid degradation; L-valine degradation.</text>
</comment>